<dbReference type="PROSITE" id="PS00211">
    <property type="entry name" value="ABC_TRANSPORTER_1"/>
    <property type="match status" value="1"/>
</dbReference>
<dbReference type="GO" id="GO:0016887">
    <property type="term" value="F:ATP hydrolysis activity"/>
    <property type="evidence" value="ECO:0007669"/>
    <property type="project" value="InterPro"/>
</dbReference>
<evidence type="ECO:0000256" key="1">
    <source>
        <dbReference type="ARBA" id="ARBA00005417"/>
    </source>
</evidence>
<dbReference type="Pfam" id="PF00005">
    <property type="entry name" value="ABC_tran"/>
    <property type="match status" value="1"/>
</dbReference>
<dbReference type="InterPro" id="IPR017871">
    <property type="entry name" value="ABC_transporter-like_CS"/>
</dbReference>
<dbReference type="PANTHER" id="PTHR42711:SF5">
    <property type="entry name" value="ABC TRANSPORTER ATP-BINDING PROTEIN NATA"/>
    <property type="match status" value="1"/>
</dbReference>
<evidence type="ECO:0000313" key="7">
    <source>
        <dbReference type="EMBL" id="RAJ19724.1"/>
    </source>
</evidence>
<evidence type="ECO:0000256" key="5">
    <source>
        <dbReference type="ARBA" id="ARBA00022840"/>
    </source>
</evidence>
<keyword evidence="8" id="KW-1185">Reference proteome</keyword>
<dbReference type="InterPro" id="IPR025302">
    <property type="entry name" value="DrrA1/2-like_C"/>
</dbReference>
<evidence type="ECO:0000256" key="4">
    <source>
        <dbReference type="ARBA" id="ARBA00022741"/>
    </source>
</evidence>
<dbReference type="SUPFAM" id="SSF52540">
    <property type="entry name" value="P-loop containing nucleoside triphosphate hydrolases"/>
    <property type="match status" value="1"/>
</dbReference>
<keyword evidence="3" id="KW-0536">Nodulation</keyword>
<dbReference type="EMBL" id="QLLQ01000020">
    <property type="protein sequence ID" value="RAJ19724.1"/>
    <property type="molecule type" value="Genomic_DNA"/>
</dbReference>
<keyword evidence="4" id="KW-0547">Nucleotide-binding</keyword>
<protein>
    <submittedName>
        <fullName evidence="7">ABC-2 type transport system ATP-binding protein</fullName>
    </submittedName>
</protein>
<keyword evidence="2" id="KW-0813">Transport</keyword>
<reference evidence="7 8" key="1">
    <citation type="submission" date="2018-06" db="EMBL/GenBank/DDBJ databases">
        <title>Genomic Encyclopedia of Archaeal and Bacterial Type Strains, Phase II (KMG-II): from individual species to whole genera.</title>
        <authorList>
            <person name="Goeker M."/>
        </authorList>
    </citation>
    <scope>NUCLEOTIDE SEQUENCE [LARGE SCALE GENOMIC DNA]</scope>
    <source>
        <strain evidence="7 8">DSM 12408</strain>
    </source>
</reference>
<name>A0A1A7QZC2_9FLAO</name>
<dbReference type="AlphaFoldDB" id="A0A1A7QZC2"/>
<dbReference type="SMART" id="SM00382">
    <property type="entry name" value="AAA"/>
    <property type="match status" value="1"/>
</dbReference>
<gene>
    <name evidence="7" type="ORF">LX77_03467</name>
</gene>
<comment type="caution">
    <text evidence="7">The sequence shown here is derived from an EMBL/GenBank/DDBJ whole genome shotgun (WGS) entry which is preliminary data.</text>
</comment>
<dbReference type="GO" id="GO:0005524">
    <property type="term" value="F:ATP binding"/>
    <property type="evidence" value="ECO:0007669"/>
    <property type="project" value="UniProtKB-KW"/>
</dbReference>
<dbReference type="STRING" id="49280.A9996_14570"/>
<evidence type="ECO:0000256" key="2">
    <source>
        <dbReference type="ARBA" id="ARBA00022448"/>
    </source>
</evidence>
<dbReference type="InterPro" id="IPR050763">
    <property type="entry name" value="ABC_transporter_ATP-binding"/>
</dbReference>
<dbReference type="RefSeq" id="WP_066436614.1">
    <property type="nucleotide sequence ID" value="NZ_LZRN01000035.1"/>
</dbReference>
<keyword evidence="5 7" id="KW-0067">ATP-binding</keyword>
<dbReference type="Proteomes" id="UP000248987">
    <property type="component" value="Unassembled WGS sequence"/>
</dbReference>
<dbReference type="Gene3D" id="3.40.50.300">
    <property type="entry name" value="P-loop containing nucleotide triphosphate hydrolases"/>
    <property type="match status" value="1"/>
</dbReference>
<dbReference type="InterPro" id="IPR003439">
    <property type="entry name" value="ABC_transporter-like_ATP-bd"/>
</dbReference>
<accession>A0A1A7QZC2</accession>
<dbReference type="Pfam" id="PF13732">
    <property type="entry name" value="DrrA1-3_C"/>
    <property type="match status" value="1"/>
</dbReference>
<dbReference type="OrthoDB" id="9801987at2"/>
<evidence type="ECO:0000259" key="6">
    <source>
        <dbReference type="PROSITE" id="PS50893"/>
    </source>
</evidence>
<dbReference type="CDD" id="cd03269">
    <property type="entry name" value="ABC_putative_ATPase"/>
    <property type="match status" value="1"/>
</dbReference>
<dbReference type="InterPro" id="IPR003593">
    <property type="entry name" value="AAA+_ATPase"/>
</dbReference>
<dbReference type="PROSITE" id="PS50893">
    <property type="entry name" value="ABC_TRANSPORTER_2"/>
    <property type="match status" value="1"/>
</dbReference>
<dbReference type="InterPro" id="IPR027417">
    <property type="entry name" value="P-loop_NTPase"/>
</dbReference>
<sequence>MNNLLVANSVSKNFGNFKALNNISIEVPKGSIFGLLGPNGAGKTTLIRIINQITMPDSGEIILDGSPLKPHNIKDIGYLPEERGLYKSMKVGEQALYLAQLKGLSKQEAKERLTYWFDKLDIGDWWNKKIQELSKGQAQKIQFVVTVLHRPKLLIFDEPFSGFDPINASLIKDEILQLRDEGATVIFSTHRMESVEEMCDHIALIHKSNKVLDGKLTDIKRQFKTNTFEVGFQSSNPEEFTQLIKEKFDVFPATFKNLNDDIKMNIKLPQEISSNDLLNFLTSRAEIHHFVEVIPSANDIFIQTVKNN</sequence>
<organism evidence="7 8">
    <name type="scientific">Gelidibacter algens</name>
    <dbReference type="NCBI Taxonomy" id="49280"/>
    <lineage>
        <taxon>Bacteria</taxon>
        <taxon>Pseudomonadati</taxon>
        <taxon>Bacteroidota</taxon>
        <taxon>Flavobacteriia</taxon>
        <taxon>Flavobacteriales</taxon>
        <taxon>Flavobacteriaceae</taxon>
        <taxon>Gelidibacter</taxon>
    </lineage>
</organism>
<evidence type="ECO:0000256" key="3">
    <source>
        <dbReference type="ARBA" id="ARBA00022458"/>
    </source>
</evidence>
<evidence type="ECO:0000313" key="8">
    <source>
        <dbReference type="Proteomes" id="UP000248987"/>
    </source>
</evidence>
<proteinExistence type="inferred from homology"/>
<feature type="domain" description="ABC transporter" evidence="6">
    <location>
        <begin position="5"/>
        <end position="232"/>
    </location>
</feature>
<comment type="similarity">
    <text evidence="1">Belongs to the ABC transporter superfamily.</text>
</comment>
<dbReference type="PANTHER" id="PTHR42711">
    <property type="entry name" value="ABC TRANSPORTER ATP-BINDING PROTEIN"/>
    <property type="match status" value="1"/>
</dbReference>